<evidence type="ECO:0000313" key="2">
    <source>
        <dbReference type="EMBL" id="KAF6033396.1"/>
    </source>
</evidence>
<dbReference type="EMBL" id="VXIV02001353">
    <property type="protein sequence ID" value="KAF6033396.1"/>
    <property type="molecule type" value="Genomic_DNA"/>
</dbReference>
<evidence type="ECO:0000313" key="3">
    <source>
        <dbReference type="Proteomes" id="UP000593567"/>
    </source>
</evidence>
<sequence>MPQDVGYDNLVQQPKIYYGTVTNRMGERAKFREAKRSPNESVTDFVARLRAQARSFEFEDVLHDNLLEQFRIAVQSKTLRERITARTAEEQFKVQVVIDATLQVEVGEKIDSVKLDRAPETVSAIKNGKVNSGARPKHTENDSKS</sequence>
<reference evidence="2" key="1">
    <citation type="submission" date="2020-06" db="EMBL/GenBank/DDBJ databases">
        <title>Draft genome of Bugula neritina, a colonial animal packing powerful symbionts and potential medicines.</title>
        <authorList>
            <person name="Rayko M."/>
        </authorList>
    </citation>
    <scope>NUCLEOTIDE SEQUENCE [LARGE SCALE GENOMIC DNA]</scope>
    <source>
        <strain evidence="2">Kwan_BN1</strain>
    </source>
</reference>
<dbReference type="Proteomes" id="UP000593567">
    <property type="component" value="Unassembled WGS sequence"/>
</dbReference>
<dbReference type="AlphaFoldDB" id="A0A7J7K769"/>
<evidence type="ECO:0000256" key="1">
    <source>
        <dbReference type="SAM" id="MobiDB-lite"/>
    </source>
</evidence>
<organism evidence="2 3">
    <name type="scientific">Bugula neritina</name>
    <name type="common">Brown bryozoan</name>
    <name type="synonym">Sertularia neritina</name>
    <dbReference type="NCBI Taxonomy" id="10212"/>
    <lineage>
        <taxon>Eukaryota</taxon>
        <taxon>Metazoa</taxon>
        <taxon>Spiralia</taxon>
        <taxon>Lophotrochozoa</taxon>
        <taxon>Bryozoa</taxon>
        <taxon>Gymnolaemata</taxon>
        <taxon>Cheilostomatida</taxon>
        <taxon>Flustrina</taxon>
        <taxon>Buguloidea</taxon>
        <taxon>Bugulidae</taxon>
        <taxon>Bugula</taxon>
    </lineage>
</organism>
<keyword evidence="3" id="KW-1185">Reference proteome</keyword>
<name>A0A7J7K769_BUGNE</name>
<dbReference type="OrthoDB" id="10064127at2759"/>
<feature type="region of interest" description="Disordered" evidence="1">
    <location>
        <begin position="121"/>
        <end position="145"/>
    </location>
</feature>
<protein>
    <submittedName>
        <fullName evidence="2">Uncharacterized protein</fullName>
    </submittedName>
</protein>
<accession>A0A7J7K769</accession>
<proteinExistence type="predicted"/>
<comment type="caution">
    <text evidence="2">The sequence shown here is derived from an EMBL/GenBank/DDBJ whole genome shotgun (WGS) entry which is preliminary data.</text>
</comment>
<gene>
    <name evidence="2" type="ORF">EB796_008295</name>
</gene>